<dbReference type="Pfam" id="PF00085">
    <property type="entry name" value="Thioredoxin"/>
    <property type="match status" value="1"/>
</dbReference>
<sequence length="398" mass="44663">MLKILVFFLILQPIFAQKPLNSLNFEKEVGKSQRIWLVEIGAESKSALKSAKNLVGLVEFGLADAKLAAKFGAKNGDVLVFLDDKKKPKKVEEAANLDEFVLREIGDLVKLRAEGKSAPPKIQAPPKKWQMQYLKDADFEKTISPSKSSPKKIWFVLFFAPWCGHCKKFEPEFRKAAEKMAGKVEFAQVDCTQNQKTCGRFGVQGYPTVKFFGVGGTSDFEDYNGARDWQSVVEYTTAKFEKLLSKVEILEGVDQNLVQNACGEKALCVFSFLPHILDCDLKCRKEYLGVIEKVSEVFKGRNWAWIWNEGGAQPKLESTFEIGGFGYPALAIFSPKKLRFSTMRGSFSTESIKEFLTSIGSGKLKVDVVDEKKLDENGGFLKIETIQKWNENGGKDEL</sequence>
<dbReference type="PANTHER" id="PTHR45815">
    <property type="entry name" value="PROTEIN DISULFIDE-ISOMERASE A6"/>
    <property type="match status" value="1"/>
</dbReference>
<dbReference type="Gene3D" id="3.40.30.10">
    <property type="entry name" value="Glutaredoxin"/>
    <property type="match status" value="1"/>
</dbReference>
<feature type="signal peptide" evidence="1">
    <location>
        <begin position="1"/>
        <end position="16"/>
    </location>
</feature>
<dbReference type="SUPFAM" id="SSF52833">
    <property type="entry name" value="Thioredoxin-like"/>
    <property type="match status" value="2"/>
</dbReference>
<feature type="domain" description="Thioredoxin" evidence="2">
    <location>
        <begin position="112"/>
        <end position="245"/>
    </location>
</feature>
<comment type="caution">
    <text evidence="3">The sequence shown here is derived from an EMBL/GenBank/DDBJ whole genome shotgun (WGS) entry which is preliminary data.</text>
</comment>
<evidence type="ECO:0000313" key="4">
    <source>
        <dbReference type="Proteomes" id="UP001152747"/>
    </source>
</evidence>
<evidence type="ECO:0000256" key="1">
    <source>
        <dbReference type="SAM" id="SignalP"/>
    </source>
</evidence>
<keyword evidence="1" id="KW-0732">Signal</keyword>
<organism evidence="3 4">
    <name type="scientific">Caenorhabditis angaria</name>
    <dbReference type="NCBI Taxonomy" id="860376"/>
    <lineage>
        <taxon>Eukaryota</taxon>
        <taxon>Metazoa</taxon>
        <taxon>Ecdysozoa</taxon>
        <taxon>Nematoda</taxon>
        <taxon>Chromadorea</taxon>
        <taxon>Rhabditida</taxon>
        <taxon>Rhabditina</taxon>
        <taxon>Rhabditomorpha</taxon>
        <taxon>Rhabditoidea</taxon>
        <taxon>Rhabditidae</taxon>
        <taxon>Peloderinae</taxon>
        <taxon>Caenorhabditis</taxon>
    </lineage>
</organism>
<dbReference type="CDD" id="cd02961">
    <property type="entry name" value="PDI_a_family"/>
    <property type="match status" value="1"/>
</dbReference>
<evidence type="ECO:0000313" key="3">
    <source>
        <dbReference type="EMBL" id="CAI5444007.1"/>
    </source>
</evidence>
<dbReference type="PROSITE" id="PS51352">
    <property type="entry name" value="THIOREDOXIN_2"/>
    <property type="match status" value="1"/>
</dbReference>
<dbReference type="PRINTS" id="PR00421">
    <property type="entry name" value="THIOREDOXIN"/>
</dbReference>
<proteinExistence type="predicted"/>
<dbReference type="InterPro" id="IPR013766">
    <property type="entry name" value="Thioredoxin_domain"/>
</dbReference>
<accession>A0A9P1MY59</accession>
<name>A0A9P1MY59_9PELO</name>
<dbReference type="GO" id="GO:0015035">
    <property type="term" value="F:protein-disulfide reductase activity"/>
    <property type="evidence" value="ECO:0007669"/>
    <property type="project" value="TreeGrafter"/>
</dbReference>
<dbReference type="EMBL" id="CANHGI010000003">
    <property type="protein sequence ID" value="CAI5444007.1"/>
    <property type="molecule type" value="Genomic_DNA"/>
</dbReference>
<evidence type="ECO:0000259" key="2">
    <source>
        <dbReference type="PROSITE" id="PS51352"/>
    </source>
</evidence>
<dbReference type="InterPro" id="IPR017937">
    <property type="entry name" value="Thioredoxin_CS"/>
</dbReference>
<dbReference type="OrthoDB" id="10264505at2759"/>
<reference evidence="3" key="1">
    <citation type="submission" date="2022-11" db="EMBL/GenBank/DDBJ databases">
        <authorList>
            <person name="Kikuchi T."/>
        </authorList>
    </citation>
    <scope>NUCLEOTIDE SEQUENCE</scope>
    <source>
        <strain evidence="3">PS1010</strain>
    </source>
</reference>
<dbReference type="GO" id="GO:0034976">
    <property type="term" value="P:response to endoplasmic reticulum stress"/>
    <property type="evidence" value="ECO:0007669"/>
    <property type="project" value="TreeGrafter"/>
</dbReference>
<feature type="chain" id="PRO_5040211234" description="Thioredoxin domain-containing protein" evidence="1">
    <location>
        <begin position="17"/>
        <end position="398"/>
    </location>
</feature>
<keyword evidence="4" id="KW-1185">Reference proteome</keyword>
<dbReference type="AlphaFoldDB" id="A0A9P1MY59"/>
<dbReference type="PANTHER" id="PTHR45815:SF3">
    <property type="entry name" value="PROTEIN DISULFIDE-ISOMERASE A6"/>
    <property type="match status" value="1"/>
</dbReference>
<protein>
    <recommendedName>
        <fullName evidence="2">Thioredoxin domain-containing protein</fullName>
    </recommendedName>
</protein>
<gene>
    <name evidence="3" type="ORF">CAMP_LOCUS6644</name>
</gene>
<dbReference type="GO" id="GO:0005788">
    <property type="term" value="C:endoplasmic reticulum lumen"/>
    <property type="evidence" value="ECO:0007669"/>
    <property type="project" value="TreeGrafter"/>
</dbReference>
<dbReference type="PROSITE" id="PS00194">
    <property type="entry name" value="THIOREDOXIN_1"/>
    <property type="match status" value="1"/>
</dbReference>
<dbReference type="Proteomes" id="UP001152747">
    <property type="component" value="Unassembled WGS sequence"/>
</dbReference>
<dbReference type="InterPro" id="IPR036249">
    <property type="entry name" value="Thioredoxin-like_sf"/>
</dbReference>